<proteinExistence type="predicted"/>
<dbReference type="AlphaFoldDB" id="A0A0G0ZM65"/>
<dbReference type="EMBL" id="LCBN01000008">
    <property type="protein sequence ID" value="KKS14078.1"/>
    <property type="molecule type" value="Genomic_DNA"/>
</dbReference>
<name>A0A0G0ZM65_9BACT</name>
<dbReference type="PANTHER" id="PTHR44068:SF11">
    <property type="entry name" value="GERANYL DIPHOSPHATE 2-C-METHYLTRANSFERASE"/>
    <property type="match status" value="1"/>
</dbReference>
<dbReference type="InterPro" id="IPR029063">
    <property type="entry name" value="SAM-dependent_MTases_sf"/>
</dbReference>
<dbReference type="Proteomes" id="UP000034753">
    <property type="component" value="Unassembled WGS sequence"/>
</dbReference>
<evidence type="ECO:0000313" key="3">
    <source>
        <dbReference type="EMBL" id="KKS14078.1"/>
    </source>
</evidence>
<evidence type="ECO:0000259" key="2">
    <source>
        <dbReference type="Pfam" id="PF08241"/>
    </source>
</evidence>
<evidence type="ECO:0000256" key="1">
    <source>
        <dbReference type="ARBA" id="ARBA00022679"/>
    </source>
</evidence>
<reference evidence="3 4" key="1">
    <citation type="journal article" date="2015" name="Nature">
        <title>rRNA introns, odd ribosomes, and small enigmatic genomes across a large radiation of phyla.</title>
        <authorList>
            <person name="Brown C.T."/>
            <person name="Hug L.A."/>
            <person name="Thomas B.C."/>
            <person name="Sharon I."/>
            <person name="Castelle C.J."/>
            <person name="Singh A."/>
            <person name="Wilkins M.J."/>
            <person name="Williams K.H."/>
            <person name="Banfield J.F."/>
        </authorList>
    </citation>
    <scope>NUCLEOTIDE SEQUENCE [LARGE SCALE GENOMIC DNA]</scope>
</reference>
<evidence type="ECO:0000313" key="4">
    <source>
        <dbReference type="Proteomes" id="UP000034753"/>
    </source>
</evidence>
<comment type="caution">
    <text evidence="3">The sequence shown here is derived from an EMBL/GenBank/DDBJ whole genome shotgun (WGS) entry which is preliminary data.</text>
</comment>
<dbReference type="CDD" id="cd02440">
    <property type="entry name" value="AdoMet_MTases"/>
    <property type="match status" value="1"/>
</dbReference>
<dbReference type="PANTHER" id="PTHR44068">
    <property type="entry name" value="ZGC:194242"/>
    <property type="match status" value="1"/>
</dbReference>
<dbReference type="Pfam" id="PF08241">
    <property type="entry name" value="Methyltransf_11"/>
    <property type="match status" value="1"/>
</dbReference>
<dbReference type="Gene3D" id="3.40.50.150">
    <property type="entry name" value="Vaccinia Virus protein VP39"/>
    <property type="match status" value="1"/>
</dbReference>
<accession>A0A0G0ZM65</accession>
<dbReference type="GO" id="GO:0008757">
    <property type="term" value="F:S-adenosylmethionine-dependent methyltransferase activity"/>
    <property type="evidence" value="ECO:0007669"/>
    <property type="project" value="InterPro"/>
</dbReference>
<dbReference type="InterPro" id="IPR013216">
    <property type="entry name" value="Methyltransf_11"/>
</dbReference>
<protein>
    <submittedName>
        <fullName evidence="3">Demethylmenaquinone methyltransferase</fullName>
    </submittedName>
</protein>
<sequence>MAVIKTLNSSQTQEKLPIRMSKQGWISSYEKQTIPHWAQRKNHSPLANELVKVLNKRSGNKILEIGVGNGRDCKFFAQKNNQVTGIDIAPGALRLATQNCQAEICNGKVNLLLGDAENLEFSNSTFDAIYSLSVLHSTNLEKSLAEITRVLKPKGKALLYMYELVRTPTSKHTFWTAKQIKKLIRKNKLIIDDSWTTWEKGYKENTKIIILQIHKK</sequence>
<gene>
    <name evidence="3" type="ORF">UU67_C0008G0010</name>
</gene>
<feature type="domain" description="Methyltransferase type 11" evidence="2">
    <location>
        <begin position="63"/>
        <end position="158"/>
    </location>
</feature>
<keyword evidence="3" id="KW-0489">Methyltransferase</keyword>
<organism evidence="3 4">
    <name type="scientific">Candidatus Daviesbacteria bacterium GW2011_GWB1_41_5</name>
    <dbReference type="NCBI Taxonomy" id="1618429"/>
    <lineage>
        <taxon>Bacteria</taxon>
        <taxon>Candidatus Daviesiibacteriota</taxon>
    </lineage>
</organism>
<keyword evidence="1 3" id="KW-0808">Transferase</keyword>
<dbReference type="GO" id="GO:0032259">
    <property type="term" value="P:methylation"/>
    <property type="evidence" value="ECO:0007669"/>
    <property type="project" value="UniProtKB-KW"/>
</dbReference>
<dbReference type="SUPFAM" id="SSF53335">
    <property type="entry name" value="S-adenosyl-L-methionine-dependent methyltransferases"/>
    <property type="match status" value="1"/>
</dbReference>
<dbReference type="InterPro" id="IPR050447">
    <property type="entry name" value="Erg6_SMT_methyltransf"/>
</dbReference>